<dbReference type="GO" id="GO:0046872">
    <property type="term" value="F:metal ion binding"/>
    <property type="evidence" value="ECO:0007669"/>
    <property type="project" value="UniProtKB-UniRule"/>
</dbReference>
<feature type="transmembrane region" description="Helical" evidence="12">
    <location>
        <begin position="96"/>
        <end position="118"/>
    </location>
</feature>
<proteinExistence type="inferred from homology"/>
<dbReference type="PANTHER" id="PTHR30365">
    <property type="entry name" value="CYTOCHROME D UBIQUINOL OXIDASE"/>
    <property type="match status" value="1"/>
</dbReference>
<keyword evidence="14" id="KW-1185">Reference proteome</keyword>
<evidence type="ECO:0000256" key="5">
    <source>
        <dbReference type="ARBA" id="ARBA00022617"/>
    </source>
</evidence>
<evidence type="ECO:0000256" key="12">
    <source>
        <dbReference type="PIRNR" id="PIRNR006446"/>
    </source>
</evidence>
<dbReference type="OrthoDB" id="9807042at2"/>
<comment type="similarity">
    <text evidence="2 12">Belongs to the cytochrome ubiquinol oxidase subunit 1 family.</text>
</comment>
<name>A0A363UKP0_9GAMM</name>
<feature type="transmembrane region" description="Helical" evidence="12">
    <location>
        <begin position="55"/>
        <end position="76"/>
    </location>
</feature>
<evidence type="ECO:0000313" key="14">
    <source>
        <dbReference type="Proteomes" id="UP000251800"/>
    </source>
</evidence>
<dbReference type="GO" id="GO:0070069">
    <property type="term" value="C:cytochrome complex"/>
    <property type="evidence" value="ECO:0007669"/>
    <property type="project" value="UniProtKB-UniRule"/>
</dbReference>
<dbReference type="InterPro" id="IPR002585">
    <property type="entry name" value="Cyt-d_ubiquinol_oxidase_su_1"/>
</dbReference>
<sequence length="450" mass="49594">MDLTALLLSRIQFGLTIGFHILFPTLTIGLALLLLAHESLWLATKREIYLRSCQFWSRIFAVNFGMGVVSGIVLSYEIGTNFAGFSEATGNVLGPLFSYEVLTAFFLEAGFLGIMLFGWTRVPPWLHWLSTLMVAVGTLISAFWILAANSWMHTPAGFEIRDGVFYVTDWWAVVFNPSFPYRYVHMILASLLTTAFVAAGVGAWYVLRDRHAVFGRMTLRLAVITAAVLAPLQIVAGDFHGLNTLEHQPIKVAAMEGHWQTEAGVPLLLFAWPDEAAETNHFEIGIPRLASVILTHDPDGVLEGLTAVPAEDRPPVAPVFFAFRVMVGIGLLFLLLAYTGLWLLWRRRLYSQRGYLRMLVAASPLGFVAVIAGWITTEIGRQPWVVAGLMRTADSGSPTVQASEVATSLALFIGVYSLLLVVFIGVVLMLIRKGPSQEPEPAQQPRFSTA</sequence>
<protein>
    <submittedName>
        <fullName evidence="13">Cytochrome ubiquinol oxidase subunit I</fullName>
    </submittedName>
</protein>
<dbReference type="Pfam" id="PF01654">
    <property type="entry name" value="Cyt_bd_oxida_I"/>
    <property type="match status" value="1"/>
</dbReference>
<evidence type="ECO:0000256" key="3">
    <source>
        <dbReference type="ARBA" id="ARBA00022448"/>
    </source>
</evidence>
<keyword evidence="5 12" id="KW-0349">Heme</keyword>
<feature type="transmembrane region" description="Helical" evidence="12">
    <location>
        <begin position="12"/>
        <end position="35"/>
    </location>
</feature>
<evidence type="ECO:0000256" key="9">
    <source>
        <dbReference type="ARBA" id="ARBA00022989"/>
    </source>
</evidence>
<dbReference type="PIRSF" id="PIRSF006446">
    <property type="entry name" value="Cyt_quinol_oxidase_1"/>
    <property type="match status" value="1"/>
</dbReference>
<evidence type="ECO:0000256" key="6">
    <source>
        <dbReference type="ARBA" id="ARBA00022692"/>
    </source>
</evidence>
<dbReference type="AlphaFoldDB" id="A0A363UKP0"/>
<evidence type="ECO:0000256" key="2">
    <source>
        <dbReference type="ARBA" id="ARBA00009819"/>
    </source>
</evidence>
<dbReference type="EMBL" id="QEQK01000007">
    <property type="protein sequence ID" value="PWN55957.1"/>
    <property type="molecule type" value="Genomic_DNA"/>
</dbReference>
<comment type="subcellular location">
    <subcellularLocation>
        <location evidence="12">Cell inner membrane</location>
    </subcellularLocation>
    <subcellularLocation>
        <location evidence="1">Cell membrane</location>
        <topology evidence="1">Multi-pass membrane protein</topology>
    </subcellularLocation>
</comment>
<keyword evidence="6 12" id="KW-0812">Transmembrane</keyword>
<keyword evidence="11 12" id="KW-0472">Membrane</keyword>
<keyword evidence="10 12" id="KW-0408">Iron</keyword>
<evidence type="ECO:0000256" key="10">
    <source>
        <dbReference type="ARBA" id="ARBA00023004"/>
    </source>
</evidence>
<evidence type="ECO:0000313" key="13">
    <source>
        <dbReference type="EMBL" id="PWN55957.1"/>
    </source>
</evidence>
<evidence type="ECO:0000256" key="8">
    <source>
        <dbReference type="ARBA" id="ARBA00022982"/>
    </source>
</evidence>
<feature type="transmembrane region" description="Helical" evidence="12">
    <location>
        <begin position="125"/>
        <end position="147"/>
    </location>
</feature>
<dbReference type="GO" id="GO:0005886">
    <property type="term" value="C:plasma membrane"/>
    <property type="evidence" value="ECO:0007669"/>
    <property type="project" value="UniProtKB-SubCell"/>
</dbReference>
<evidence type="ECO:0000256" key="7">
    <source>
        <dbReference type="ARBA" id="ARBA00022723"/>
    </source>
</evidence>
<keyword evidence="3 12" id="KW-0813">Transport</keyword>
<dbReference type="GO" id="GO:0020037">
    <property type="term" value="F:heme binding"/>
    <property type="evidence" value="ECO:0007669"/>
    <property type="project" value="TreeGrafter"/>
</dbReference>
<feature type="transmembrane region" description="Helical" evidence="12">
    <location>
        <begin position="183"/>
        <end position="207"/>
    </location>
</feature>
<gene>
    <name evidence="13" type="ORF">DEH80_09010</name>
</gene>
<feature type="transmembrane region" description="Helical" evidence="12">
    <location>
        <begin position="409"/>
        <end position="431"/>
    </location>
</feature>
<dbReference type="RefSeq" id="WP_109720172.1">
    <property type="nucleotide sequence ID" value="NZ_QEQK01000007.1"/>
</dbReference>
<keyword evidence="4 12" id="KW-1003">Cell membrane</keyword>
<dbReference type="Proteomes" id="UP000251800">
    <property type="component" value="Unassembled WGS sequence"/>
</dbReference>
<organism evidence="13 14">
    <name type="scientific">Abyssibacter profundi</name>
    <dbReference type="NCBI Taxonomy" id="2182787"/>
    <lineage>
        <taxon>Bacteria</taxon>
        <taxon>Pseudomonadati</taxon>
        <taxon>Pseudomonadota</taxon>
        <taxon>Gammaproteobacteria</taxon>
        <taxon>Chromatiales</taxon>
        <taxon>Oceanococcaceae</taxon>
        <taxon>Abyssibacter</taxon>
    </lineage>
</organism>
<reference evidence="13 14" key="1">
    <citation type="submission" date="2018-05" db="EMBL/GenBank/DDBJ databases">
        <title>Abyssibacter profundi OUC007T gen. nov., sp. nov, a marine bacterium isolated from seawater of the Mariana Trench.</title>
        <authorList>
            <person name="Zhou S."/>
        </authorList>
    </citation>
    <scope>NUCLEOTIDE SEQUENCE [LARGE SCALE GENOMIC DNA]</scope>
    <source>
        <strain evidence="13 14">OUC007</strain>
    </source>
</reference>
<feature type="transmembrane region" description="Helical" evidence="12">
    <location>
        <begin position="356"/>
        <end position="375"/>
    </location>
</feature>
<keyword evidence="8 12" id="KW-0249">Electron transport</keyword>
<keyword evidence="9 12" id="KW-1133">Transmembrane helix</keyword>
<dbReference type="PANTHER" id="PTHR30365:SF14">
    <property type="entry name" value="CYTOCHROME BD MENAQUINOL OXIDASE SUBUNIT I-RELATED"/>
    <property type="match status" value="1"/>
</dbReference>
<accession>A0A363UKP0</accession>
<feature type="transmembrane region" description="Helical" evidence="12">
    <location>
        <begin position="219"/>
        <end position="236"/>
    </location>
</feature>
<evidence type="ECO:0000256" key="11">
    <source>
        <dbReference type="ARBA" id="ARBA00023136"/>
    </source>
</evidence>
<keyword evidence="7 12" id="KW-0479">Metal-binding</keyword>
<feature type="transmembrane region" description="Helical" evidence="12">
    <location>
        <begin position="321"/>
        <end position="344"/>
    </location>
</feature>
<dbReference type="GO" id="GO:0019646">
    <property type="term" value="P:aerobic electron transport chain"/>
    <property type="evidence" value="ECO:0007669"/>
    <property type="project" value="InterPro"/>
</dbReference>
<dbReference type="GO" id="GO:0009055">
    <property type="term" value="F:electron transfer activity"/>
    <property type="evidence" value="ECO:0007669"/>
    <property type="project" value="UniProtKB-UniRule"/>
</dbReference>
<dbReference type="GO" id="GO:0016682">
    <property type="term" value="F:oxidoreductase activity, acting on diphenols and related substances as donors, oxygen as acceptor"/>
    <property type="evidence" value="ECO:0007669"/>
    <property type="project" value="TreeGrafter"/>
</dbReference>
<comment type="caution">
    <text evidence="13">The sequence shown here is derived from an EMBL/GenBank/DDBJ whole genome shotgun (WGS) entry which is preliminary data.</text>
</comment>
<evidence type="ECO:0000256" key="4">
    <source>
        <dbReference type="ARBA" id="ARBA00022475"/>
    </source>
</evidence>
<evidence type="ECO:0000256" key="1">
    <source>
        <dbReference type="ARBA" id="ARBA00004651"/>
    </source>
</evidence>